<dbReference type="Proteomes" id="UP000693970">
    <property type="component" value="Unassembled WGS sequence"/>
</dbReference>
<reference evidence="3" key="2">
    <citation type="submission" date="2021-04" db="EMBL/GenBank/DDBJ databases">
        <authorList>
            <person name="Podell S."/>
        </authorList>
    </citation>
    <scope>NUCLEOTIDE SEQUENCE</scope>
    <source>
        <strain evidence="3">Hildebrandi</strain>
    </source>
</reference>
<evidence type="ECO:0000313" key="3">
    <source>
        <dbReference type="EMBL" id="KAG7360388.1"/>
    </source>
</evidence>
<dbReference type="EMBL" id="JAGRRH010000013">
    <property type="protein sequence ID" value="KAG7360388.1"/>
    <property type="molecule type" value="Genomic_DNA"/>
</dbReference>
<name>A0A9K3PUU5_9STRA</name>
<feature type="region of interest" description="Disordered" evidence="1">
    <location>
        <begin position="510"/>
        <end position="550"/>
    </location>
</feature>
<sequence length="550" mass="61671">MPVEETTDSQCFRGSNKKRTLDEIVSILSLLPLNILHGSSPPMFFSHSFSFLKKRSCPKNYGIVLITVFVHRTLLVPLEAFSSPVAFAWPPSSKSDTTKLHPFRTPSHLSAATKSPLTGGDGNMDPSPLTYRQNLGSDVMHLPDVDRVLVLSDLHTDHVDNLAWLANRTAKGDLSTSDLLVVAGDISHDFERLEESFALLLQTGASVLFVAGNHEAWLTSAQLKRADATASVSSLDKLEGVYLHCHRMGVLTGCTIVGGTESRPYPLYILPLDSWYDGTLAISECHDLVQDFPKWPWVDFMRCRWPFPRSEGRLLRKIPSGLVQFFAQYNQRLIHQMREALERSSSSSSSAFAKGKGGIMTVSHFLPNQQCLPDWKDVSSKRFLKDSWLNHGGGGVSAKFALVAGTQELERQIRDLKLDPRDGESLRQIHVFGHSHRPKDFELDGIRYIHNPLGKPREREIFMVDPEVDFQYVWDTRVGEIEGETVIRYWEEKGGGVEMLRSRMKKSKRKSRYVFSQKGKTTTGSERKESFVSSSTGMNVTLSGNNGDNT</sequence>
<feature type="region of interest" description="Disordered" evidence="1">
    <location>
        <begin position="91"/>
        <end position="125"/>
    </location>
</feature>
<accession>A0A9K3PUU5</accession>
<feature type="compositionally biased region" description="Polar residues" evidence="1">
    <location>
        <begin position="531"/>
        <end position="550"/>
    </location>
</feature>
<evidence type="ECO:0000313" key="4">
    <source>
        <dbReference type="Proteomes" id="UP000693970"/>
    </source>
</evidence>
<dbReference type="InterPro" id="IPR052963">
    <property type="entry name" value="Pantetheine_PDE"/>
</dbReference>
<feature type="domain" description="Calcineurin-like phosphoesterase" evidence="2">
    <location>
        <begin position="147"/>
        <end position="227"/>
    </location>
</feature>
<evidence type="ECO:0000256" key="1">
    <source>
        <dbReference type="SAM" id="MobiDB-lite"/>
    </source>
</evidence>
<protein>
    <submittedName>
        <fullName evidence="3">Calcineurin-like phosphoesterase superfamily domain containing protein</fullName>
    </submittedName>
</protein>
<dbReference type="OrthoDB" id="550558at2759"/>
<feature type="compositionally biased region" description="Polar residues" evidence="1">
    <location>
        <begin position="107"/>
        <end position="116"/>
    </location>
</feature>
<reference evidence="3" key="1">
    <citation type="journal article" date="2021" name="Sci. Rep.">
        <title>Diploid genomic architecture of Nitzschia inconspicua, an elite biomass production diatom.</title>
        <authorList>
            <person name="Oliver A."/>
            <person name="Podell S."/>
            <person name="Pinowska A."/>
            <person name="Traller J.C."/>
            <person name="Smith S.R."/>
            <person name="McClure R."/>
            <person name="Beliaev A."/>
            <person name="Bohutskyi P."/>
            <person name="Hill E.A."/>
            <person name="Rabines A."/>
            <person name="Zheng H."/>
            <person name="Allen L.Z."/>
            <person name="Kuo A."/>
            <person name="Grigoriev I.V."/>
            <person name="Allen A.E."/>
            <person name="Hazlebeck D."/>
            <person name="Allen E.E."/>
        </authorList>
    </citation>
    <scope>NUCLEOTIDE SEQUENCE</scope>
    <source>
        <strain evidence="3">Hildebrandi</strain>
    </source>
</reference>
<dbReference type="PANTHER" id="PTHR36492:SF2">
    <property type="entry name" value="[ACYL-CARRIER-PROTEIN] PHOSPHODIESTERASE PPTH"/>
    <property type="match status" value="1"/>
</dbReference>
<evidence type="ECO:0000259" key="2">
    <source>
        <dbReference type="Pfam" id="PF00149"/>
    </source>
</evidence>
<keyword evidence="4" id="KW-1185">Reference proteome</keyword>
<comment type="caution">
    <text evidence="3">The sequence shown here is derived from an EMBL/GenBank/DDBJ whole genome shotgun (WGS) entry which is preliminary data.</text>
</comment>
<dbReference type="InterPro" id="IPR004843">
    <property type="entry name" value="Calcineurin-like_PHP"/>
</dbReference>
<dbReference type="Pfam" id="PF00149">
    <property type="entry name" value="Metallophos"/>
    <property type="match status" value="1"/>
</dbReference>
<organism evidence="3 4">
    <name type="scientific">Nitzschia inconspicua</name>
    <dbReference type="NCBI Taxonomy" id="303405"/>
    <lineage>
        <taxon>Eukaryota</taxon>
        <taxon>Sar</taxon>
        <taxon>Stramenopiles</taxon>
        <taxon>Ochrophyta</taxon>
        <taxon>Bacillariophyta</taxon>
        <taxon>Bacillariophyceae</taxon>
        <taxon>Bacillariophycidae</taxon>
        <taxon>Bacillariales</taxon>
        <taxon>Bacillariaceae</taxon>
        <taxon>Nitzschia</taxon>
    </lineage>
</organism>
<dbReference type="AlphaFoldDB" id="A0A9K3PUU5"/>
<dbReference type="PANTHER" id="PTHR36492">
    <property type="match status" value="1"/>
</dbReference>
<gene>
    <name evidence="3" type="ORF">IV203_035487</name>
</gene>
<proteinExistence type="predicted"/>
<dbReference type="GO" id="GO:0016787">
    <property type="term" value="F:hydrolase activity"/>
    <property type="evidence" value="ECO:0007669"/>
    <property type="project" value="InterPro"/>
</dbReference>